<feature type="region of interest" description="Disordered" evidence="9">
    <location>
        <begin position="694"/>
        <end position="750"/>
    </location>
</feature>
<dbReference type="GO" id="GO:0020037">
    <property type="term" value="F:heme binding"/>
    <property type="evidence" value="ECO:0007669"/>
    <property type="project" value="InterPro"/>
</dbReference>
<dbReference type="PROSITE" id="PS50255">
    <property type="entry name" value="CYTOCHROME_B5_2"/>
    <property type="match status" value="1"/>
</dbReference>
<evidence type="ECO:0000256" key="6">
    <source>
        <dbReference type="ARBA" id="ARBA00022827"/>
    </source>
</evidence>
<dbReference type="OrthoDB" id="434771at2759"/>
<reference evidence="12 13" key="1">
    <citation type="submission" date="2016-02" db="EMBL/GenBank/DDBJ databases">
        <title>Genome analysis of coral dinoflagellate symbionts highlights evolutionary adaptations to a symbiotic lifestyle.</title>
        <authorList>
            <person name="Aranda M."/>
            <person name="Li Y."/>
            <person name="Liew Y.J."/>
            <person name="Baumgarten S."/>
            <person name="Simakov O."/>
            <person name="Wilson M."/>
            <person name="Piel J."/>
            <person name="Ashoor H."/>
            <person name="Bougouffa S."/>
            <person name="Bajic V.B."/>
            <person name="Ryu T."/>
            <person name="Ravasi T."/>
            <person name="Bayer T."/>
            <person name="Micklem G."/>
            <person name="Kim H."/>
            <person name="Bhak J."/>
            <person name="Lajeunesse T.C."/>
            <person name="Voolstra C.R."/>
        </authorList>
    </citation>
    <scope>NUCLEOTIDE SEQUENCE [LARGE SCALE GENOMIC DNA]</scope>
    <source>
        <strain evidence="12 13">CCMP2467</strain>
    </source>
</reference>
<evidence type="ECO:0000256" key="2">
    <source>
        <dbReference type="ARBA" id="ARBA00009347"/>
    </source>
</evidence>
<feature type="domain" description="Cytochrome b5 heme-binding" evidence="11">
    <location>
        <begin position="46"/>
        <end position="122"/>
    </location>
</feature>
<dbReference type="InterPro" id="IPR006089">
    <property type="entry name" value="Acyl-CoA_DH_CS"/>
</dbReference>
<dbReference type="SUPFAM" id="SSF53254">
    <property type="entry name" value="Phosphoglycerate mutase-like"/>
    <property type="match status" value="1"/>
</dbReference>
<dbReference type="GO" id="GO:0003995">
    <property type="term" value="F:acyl-CoA dehydrogenase activity"/>
    <property type="evidence" value="ECO:0007669"/>
    <property type="project" value="InterPro"/>
</dbReference>
<dbReference type="PANTHER" id="PTHR48083:SF20">
    <property type="entry name" value="LONG-CHAIN SPECIFIC ACYL-COA DEHYDROGENASE, MITOCHONDRIAL"/>
    <property type="match status" value="1"/>
</dbReference>
<protein>
    <submittedName>
        <fullName evidence="12">Long-chain specific acyl-CoA dehydrogenase, mitochondrial</fullName>
    </submittedName>
</protein>
<dbReference type="InterPro" id="IPR009075">
    <property type="entry name" value="AcylCo_DH/oxidase_C"/>
</dbReference>
<dbReference type="Pfam" id="PF02771">
    <property type="entry name" value="Acyl-CoA_dh_N"/>
    <property type="match status" value="1"/>
</dbReference>
<dbReference type="SUPFAM" id="SSF56645">
    <property type="entry name" value="Acyl-CoA dehydrogenase NM domain-like"/>
    <property type="match status" value="1"/>
</dbReference>
<dbReference type="InterPro" id="IPR037069">
    <property type="entry name" value="AcylCoA_DH/ox_N_sf"/>
</dbReference>
<dbReference type="InterPro" id="IPR036250">
    <property type="entry name" value="AcylCo_DH-like_C"/>
</dbReference>
<feature type="transmembrane region" description="Helical" evidence="10">
    <location>
        <begin position="862"/>
        <end position="883"/>
    </location>
</feature>
<evidence type="ECO:0000313" key="13">
    <source>
        <dbReference type="Proteomes" id="UP000186817"/>
    </source>
</evidence>
<name>A0A1Q9CW21_SYMMI</name>
<dbReference type="InterPro" id="IPR050741">
    <property type="entry name" value="Acyl-CoA_dehydrogenase"/>
</dbReference>
<dbReference type="SMART" id="SM01117">
    <property type="entry name" value="Cyt-b5"/>
    <property type="match status" value="1"/>
</dbReference>
<dbReference type="InterPro" id="IPR009100">
    <property type="entry name" value="AcylCoA_DH/oxidase_NM_dom_sf"/>
</dbReference>
<organism evidence="12 13">
    <name type="scientific">Symbiodinium microadriaticum</name>
    <name type="common">Dinoflagellate</name>
    <name type="synonym">Zooxanthella microadriatica</name>
    <dbReference type="NCBI Taxonomy" id="2951"/>
    <lineage>
        <taxon>Eukaryota</taxon>
        <taxon>Sar</taxon>
        <taxon>Alveolata</taxon>
        <taxon>Dinophyceae</taxon>
        <taxon>Suessiales</taxon>
        <taxon>Symbiodiniaceae</taxon>
        <taxon>Symbiodinium</taxon>
    </lineage>
</organism>
<keyword evidence="6" id="KW-0274">FAD</keyword>
<dbReference type="SUPFAM" id="SSF55856">
    <property type="entry name" value="Cytochrome b5-like heme/steroid binding domain"/>
    <property type="match status" value="1"/>
</dbReference>
<keyword evidence="7" id="KW-0560">Oxidoreductase</keyword>
<dbReference type="InterPro" id="IPR013786">
    <property type="entry name" value="AcylCoA_DH/ox_N"/>
</dbReference>
<comment type="cofactor">
    <cofactor evidence="1">
        <name>FAD</name>
        <dbReference type="ChEBI" id="CHEBI:57692"/>
    </cofactor>
</comment>
<dbReference type="InterPro" id="IPR029033">
    <property type="entry name" value="His_PPase_superfam"/>
</dbReference>
<dbReference type="Gene3D" id="1.20.140.10">
    <property type="entry name" value="Butyryl-CoA Dehydrogenase, subunit A, domain 3"/>
    <property type="match status" value="1"/>
</dbReference>
<dbReference type="Pfam" id="PF00441">
    <property type="entry name" value="Acyl-CoA_dh_1"/>
    <property type="match status" value="1"/>
</dbReference>
<keyword evidence="13" id="KW-1185">Reference proteome</keyword>
<dbReference type="Pfam" id="PF00300">
    <property type="entry name" value="His_Phos_1"/>
    <property type="match status" value="1"/>
</dbReference>
<keyword evidence="10" id="KW-1133">Transmembrane helix</keyword>
<dbReference type="InterPro" id="IPR001199">
    <property type="entry name" value="Cyt_B5-like_heme/steroid-bd"/>
</dbReference>
<dbReference type="InterPro" id="IPR013078">
    <property type="entry name" value="His_Pase_superF_clade-1"/>
</dbReference>
<keyword evidence="3" id="KW-0349">Heme</keyword>
<dbReference type="Proteomes" id="UP000186817">
    <property type="component" value="Unassembled WGS sequence"/>
</dbReference>
<dbReference type="PROSITE" id="PS00191">
    <property type="entry name" value="CYTOCHROME_B5_1"/>
    <property type="match status" value="1"/>
</dbReference>
<sequence>MQSTRDHTESRQAQTHLSRQWTSLVVLMAQSSFLGDGKAKRESLGSVRLTRAEVAKHCTAGDCWVIVNDRVYDVTGFLDEHPAGRNIILLHGGKDCTKEFLEVHSEDYILAFAPNSFVGCLEGSSALAPKKPANVPVHFDSSKILALKRNVYGDEHDAYRASFRTFLRKYVQPEYAKFEAKGVVDREVYAKMAQEGFYLTLGIPSACGGRGLDWKHNCVVVEEVEDLGCGGLFVNLGNDMVLSYFTESCTNEQRARWLPKLRRGAVIAVAMSEPEVGSDLGQLSCRATPSPNGGWTVNGRKMWISSGAVAELTVVACVTDPTKGAKGISMLVIESEMPGVSCAKRFGKLGKHASDTCLITLEDVHVPRENLVGEEGKGFQYMMHHLPRERLSIAVASMAAARRALALAVNYVHGRAAFGANLGTLQGVQQELAKIRTEVQVGTTFVDRCIADACQKQLSAEAASMAKFFATDLSFRVADRCQQLFGGYGYLKNSPIGKIMVDQRVTRVYGGANEVQLEIISKGAPIRVAEASEVHAELRFLSKWRPHLPLKFASIQDLRTPVVENSDIAWHVRQLPAALSANHGVVARKANVDPQGYGAALASDDVTALTERRRQKQRLQEAAGATPTVEICFLGEERTALQAMASRGLPANAEIQSSLMILELRTALEATALCHQSAAACSGPTISQALSERLGDQSFGKGGDKQAGSDREDRHGEALHNLVDKGAGSYERRRDPSLADPPLTDKGTSQALAARDLLEKALSERGEGKFDAIVSSTLQRALQTAELAMLPLKAENAPVIALDQMVEIQCDDVWNESRHKDEVQRDWPSWELEFAASEATHPFRLLDTAQSLIRRAEFVWNYLMQLPGSVIGVAAHGCILFFLSRRIAASKGHRMPPFKEDRWQNGEVRRYILPPADGMAMTWTEYGGYLDMMDYDFYNRYHRRASFVNVARLRGFEAEIWWLAAEWRWSRCDSEIEAELEKIEVANSFSFPSFLSAEAIAKCCFARIKA</sequence>
<keyword evidence="5" id="KW-0479">Metal-binding</keyword>
<dbReference type="Gene3D" id="2.40.110.10">
    <property type="entry name" value="Butyryl-CoA Dehydrogenase, subunit A, domain 2"/>
    <property type="match status" value="1"/>
</dbReference>
<dbReference type="AlphaFoldDB" id="A0A1Q9CW21"/>
<keyword evidence="8" id="KW-0408">Iron</keyword>
<gene>
    <name evidence="12" type="primary">Acadl</name>
    <name evidence="12" type="ORF">AK812_SmicGene31689</name>
</gene>
<keyword evidence="4" id="KW-0285">Flavoprotein</keyword>
<dbReference type="Gene3D" id="3.10.120.10">
    <property type="entry name" value="Cytochrome b5-like heme/steroid binding domain"/>
    <property type="match status" value="1"/>
</dbReference>
<dbReference type="InterPro" id="IPR006091">
    <property type="entry name" value="Acyl-CoA_Oxase/DH_mid-dom"/>
</dbReference>
<dbReference type="Pfam" id="PF02770">
    <property type="entry name" value="Acyl-CoA_dh_M"/>
    <property type="match status" value="1"/>
</dbReference>
<comment type="similarity">
    <text evidence="2">Belongs to the acyl-CoA dehydrogenase family.</text>
</comment>
<dbReference type="GO" id="GO:0033539">
    <property type="term" value="P:fatty acid beta-oxidation using acyl-CoA dehydrogenase"/>
    <property type="evidence" value="ECO:0007669"/>
    <property type="project" value="TreeGrafter"/>
</dbReference>
<dbReference type="GO" id="GO:0050660">
    <property type="term" value="F:flavin adenine dinucleotide binding"/>
    <property type="evidence" value="ECO:0007669"/>
    <property type="project" value="InterPro"/>
</dbReference>
<dbReference type="InterPro" id="IPR036400">
    <property type="entry name" value="Cyt_B5-like_heme/steroid_sf"/>
</dbReference>
<evidence type="ECO:0000256" key="5">
    <source>
        <dbReference type="ARBA" id="ARBA00022723"/>
    </source>
</evidence>
<dbReference type="Gene3D" id="1.10.540.10">
    <property type="entry name" value="Acyl-CoA dehydrogenase/oxidase, N-terminal domain"/>
    <property type="match status" value="1"/>
</dbReference>
<dbReference type="InterPro" id="IPR046373">
    <property type="entry name" value="Acyl-CoA_Oxase/DH_mid-dom_sf"/>
</dbReference>
<keyword evidence="10" id="KW-0812">Transmembrane</keyword>
<dbReference type="PANTHER" id="PTHR48083">
    <property type="entry name" value="MEDIUM-CHAIN SPECIFIC ACYL-COA DEHYDROGENASE, MITOCHONDRIAL-RELATED"/>
    <property type="match status" value="1"/>
</dbReference>
<comment type="caution">
    <text evidence="12">The sequence shown here is derived from an EMBL/GenBank/DDBJ whole genome shotgun (WGS) entry which is preliminary data.</text>
</comment>
<evidence type="ECO:0000256" key="7">
    <source>
        <dbReference type="ARBA" id="ARBA00023002"/>
    </source>
</evidence>
<dbReference type="GO" id="GO:0005737">
    <property type="term" value="C:cytoplasm"/>
    <property type="evidence" value="ECO:0007669"/>
    <property type="project" value="TreeGrafter"/>
</dbReference>
<dbReference type="Pfam" id="PF00173">
    <property type="entry name" value="Cyt-b5"/>
    <property type="match status" value="1"/>
</dbReference>
<feature type="compositionally biased region" description="Basic and acidic residues" evidence="9">
    <location>
        <begin position="702"/>
        <end position="718"/>
    </location>
</feature>
<proteinExistence type="inferred from homology"/>
<evidence type="ECO:0000313" key="12">
    <source>
        <dbReference type="EMBL" id="OLP87124.1"/>
    </source>
</evidence>
<dbReference type="CDD" id="cd07067">
    <property type="entry name" value="HP_PGM_like"/>
    <property type="match status" value="1"/>
</dbReference>
<dbReference type="PRINTS" id="PR00363">
    <property type="entry name" value="CYTOCHROMEB5"/>
</dbReference>
<dbReference type="SMART" id="SM00855">
    <property type="entry name" value="PGAM"/>
    <property type="match status" value="1"/>
</dbReference>
<dbReference type="GO" id="GO:0046872">
    <property type="term" value="F:metal ion binding"/>
    <property type="evidence" value="ECO:0007669"/>
    <property type="project" value="UniProtKB-KW"/>
</dbReference>
<evidence type="ECO:0000256" key="9">
    <source>
        <dbReference type="SAM" id="MobiDB-lite"/>
    </source>
</evidence>
<evidence type="ECO:0000256" key="10">
    <source>
        <dbReference type="SAM" id="Phobius"/>
    </source>
</evidence>
<evidence type="ECO:0000259" key="11">
    <source>
        <dbReference type="PROSITE" id="PS50255"/>
    </source>
</evidence>
<accession>A0A1Q9CW21</accession>
<dbReference type="Gene3D" id="3.40.50.1240">
    <property type="entry name" value="Phosphoglycerate mutase-like"/>
    <property type="match status" value="1"/>
</dbReference>
<evidence type="ECO:0000256" key="3">
    <source>
        <dbReference type="ARBA" id="ARBA00022617"/>
    </source>
</evidence>
<evidence type="ECO:0000256" key="8">
    <source>
        <dbReference type="ARBA" id="ARBA00023004"/>
    </source>
</evidence>
<dbReference type="EMBL" id="LSRX01000878">
    <property type="protein sequence ID" value="OLP87124.1"/>
    <property type="molecule type" value="Genomic_DNA"/>
</dbReference>
<dbReference type="SUPFAM" id="SSF47203">
    <property type="entry name" value="Acyl-CoA dehydrogenase C-terminal domain-like"/>
    <property type="match status" value="1"/>
</dbReference>
<evidence type="ECO:0000256" key="1">
    <source>
        <dbReference type="ARBA" id="ARBA00001974"/>
    </source>
</evidence>
<dbReference type="InterPro" id="IPR018506">
    <property type="entry name" value="Cyt_B5_heme-BS"/>
</dbReference>
<keyword evidence="10" id="KW-0472">Membrane</keyword>
<evidence type="ECO:0000256" key="4">
    <source>
        <dbReference type="ARBA" id="ARBA00022630"/>
    </source>
</evidence>
<dbReference type="PROSITE" id="PS00073">
    <property type="entry name" value="ACYL_COA_DH_2"/>
    <property type="match status" value="1"/>
</dbReference>
<dbReference type="FunFam" id="2.40.110.10:FF:000002">
    <property type="entry name" value="Acyl-CoA dehydrogenase fadE12"/>
    <property type="match status" value="1"/>
</dbReference>